<dbReference type="AlphaFoldDB" id="A0A1U9UQ33"/>
<dbReference type="RefSeq" id="WP_078196940.1">
    <property type="nucleotide sequence ID" value="NZ_CP017757.2"/>
</dbReference>
<name>A0A1U9UQ33_CUPNE</name>
<reference evidence="2" key="1">
    <citation type="submission" date="2017-02" db="EMBL/GenBank/DDBJ databases">
        <title>Complete genome sequence of Cupriavidus necator strain NH9, a 3-chlorobenzoate degrader.</title>
        <authorList>
            <person name="Moriuchi R."/>
            <person name="Dohra H."/>
            <person name="Ogawa N."/>
        </authorList>
    </citation>
    <scope>NUCLEOTIDE SEQUENCE [LARGE SCALE GENOMIC DNA]</scope>
    <source>
        <strain evidence="2">NH9</strain>
    </source>
</reference>
<protein>
    <submittedName>
        <fullName evidence="1">Uncharacterized protein</fullName>
    </submittedName>
</protein>
<proteinExistence type="predicted"/>
<sequence length="181" mass="19475">MTILTSSASFTIGDAVTETEQLTISVLPAIGAAAGKGRLVHPTLGTYDYARAPDQWTNMDGDAIIAPTWASTRTLGGAANTLWKGNIRDVEVVERWNADGGLSMTVDQLRMLVAHWSNPPDPAVSRVRWYPSYVNANGYEVALVSLTSGGGDGIALNHVIFNEAGYVNFDVELRLRILGKL</sequence>
<dbReference type="KEGG" id="cuh:BJN34_12745"/>
<evidence type="ECO:0000313" key="1">
    <source>
        <dbReference type="EMBL" id="AQV94748.1"/>
    </source>
</evidence>
<evidence type="ECO:0000313" key="2">
    <source>
        <dbReference type="Proteomes" id="UP000189627"/>
    </source>
</evidence>
<accession>A0A1U9UQ33</accession>
<gene>
    <name evidence="1" type="ORF">BJN34_12745</name>
</gene>
<organism evidence="1 2">
    <name type="scientific">Cupriavidus necator</name>
    <name type="common">Alcaligenes eutrophus</name>
    <name type="synonym">Ralstonia eutropha</name>
    <dbReference type="NCBI Taxonomy" id="106590"/>
    <lineage>
        <taxon>Bacteria</taxon>
        <taxon>Pseudomonadati</taxon>
        <taxon>Pseudomonadota</taxon>
        <taxon>Betaproteobacteria</taxon>
        <taxon>Burkholderiales</taxon>
        <taxon>Burkholderiaceae</taxon>
        <taxon>Cupriavidus</taxon>
    </lineage>
</organism>
<dbReference type="OrthoDB" id="9179335at2"/>
<dbReference type="EMBL" id="CP017757">
    <property type="protein sequence ID" value="AQV94748.1"/>
    <property type="molecule type" value="Genomic_DNA"/>
</dbReference>
<dbReference type="Proteomes" id="UP000189627">
    <property type="component" value="Chromosome 1"/>
</dbReference>